<protein>
    <recommendedName>
        <fullName evidence="7">BHLH domain-containing protein</fullName>
    </recommendedName>
</protein>
<dbReference type="PANTHER" id="PTHR16223">
    <property type="entry name" value="TRANSCRIPTION FACTOR BHLH83-RELATED"/>
    <property type="match status" value="1"/>
</dbReference>
<dbReference type="GO" id="GO:0046983">
    <property type="term" value="F:protein dimerization activity"/>
    <property type="evidence" value="ECO:0007669"/>
    <property type="project" value="InterPro"/>
</dbReference>
<evidence type="ECO:0000256" key="1">
    <source>
        <dbReference type="ARBA" id="ARBA00004123"/>
    </source>
</evidence>
<evidence type="ECO:0000256" key="3">
    <source>
        <dbReference type="ARBA" id="ARBA00023125"/>
    </source>
</evidence>
<evidence type="ECO:0000256" key="4">
    <source>
        <dbReference type="ARBA" id="ARBA00023163"/>
    </source>
</evidence>
<evidence type="ECO:0000313" key="9">
    <source>
        <dbReference type="Proteomes" id="UP001367508"/>
    </source>
</evidence>
<dbReference type="SMART" id="SM00353">
    <property type="entry name" value="HLH"/>
    <property type="match status" value="1"/>
</dbReference>
<keyword evidence="4" id="KW-0804">Transcription</keyword>
<organism evidence="8 9">
    <name type="scientific">Canavalia gladiata</name>
    <name type="common">Sword bean</name>
    <name type="synonym">Dolichos gladiatus</name>
    <dbReference type="NCBI Taxonomy" id="3824"/>
    <lineage>
        <taxon>Eukaryota</taxon>
        <taxon>Viridiplantae</taxon>
        <taxon>Streptophyta</taxon>
        <taxon>Embryophyta</taxon>
        <taxon>Tracheophyta</taxon>
        <taxon>Spermatophyta</taxon>
        <taxon>Magnoliopsida</taxon>
        <taxon>eudicotyledons</taxon>
        <taxon>Gunneridae</taxon>
        <taxon>Pentapetalae</taxon>
        <taxon>rosids</taxon>
        <taxon>fabids</taxon>
        <taxon>Fabales</taxon>
        <taxon>Fabaceae</taxon>
        <taxon>Papilionoideae</taxon>
        <taxon>50 kb inversion clade</taxon>
        <taxon>NPAAA clade</taxon>
        <taxon>indigoferoid/millettioid clade</taxon>
        <taxon>Phaseoleae</taxon>
        <taxon>Canavalia</taxon>
    </lineage>
</organism>
<dbReference type="InterPro" id="IPR036638">
    <property type="entry name" value="HLH_DNA-bd_sf"/>
</dbReference>
<evidence type="ECO:0000313" key="8">
    <source>
        <dbReference type="EMBL" id="KAK7344484.1"/>
    </source>
</evidence>
<sequence length="381" mass="41792">MMVAVSLGCKPGQQAMENMIAMVPCITDNGSTKDRSPEQTPAPETTVMEDQSNQENPMQLVSCDTGGTSNDVSRSVEDHLISNPKFVMAASGRNGSQWTCLPKPSHNYIEYLSESSTYMPNTSAEYMIGSSYVPVGSINDGNGVTGTDRNFFYNDPGKACTFKPIGSSSNNLHMRKVGFWRPDEGEEVIKVETGSSQNLLYAEGHASWTADSVGEKHNASRLDPMVMVGAPAFLPKPGCSSSKQKSEKTRVTDRQRRQRIAENLKALHELLPNPAEGSQAYILDDIIDYVKYLQLQIKEQSGSRLQAESTAIPLTFHEGYGHYINQQMLNEPLEEIMGKLLEEHSAAASQLLESKGLFLLPMALVDDLTEAMQMLDGNALV</sequence>
<dbReference type="Pfam" id="PF00010">
    <property type="entry name" value="HLH"/>
    <property type="match status" value="1"/>
</dbReference>
<gene>
    <name evidence="8" type="ORF">VNO77_14136</name>
</gene>
<dbReference type="InterPro" id="IPR011598">
    <property type="entry name" value="bHLH_dom"/>
</dbReference>
<dbReference type="Proteomes" id="UP001367508">
    <property type="component" value="Unassembled WGS sequence"/>
</dbReference>
<dbReference type="GO" id="GO:0000981">
    <property type="term" value="F:DNA-binding transcription factor activity, RNA polymerase II-specific"/>
    <property type="evidence" value="ECO:0007669"/>
    <property type="project" value="TreeGrafter"/>
</dbReference>
<reference evidence="8 9" key="1">
    <citation type="submission" date="2024-01" db="EMBL/GenBank/DDBJ databases">
        <title>The genomes of 5 underutilized Papilionoideae crops provide insights into root nodulation and disease resistanc.</title>
        <authorList>
            <person name="Jiang F."/>
        </authorList>
    </citation>
    <scope>NUCLEOTIDE SEQUENCE [LARGE SCALE GENOMIC DNA]</scope>
    <source>
        <strain evidence="8">LVBAO_FW01</strain>
        <tissue evidence="8">Leaves</tissue>
    </source>
</reference>
<keyword evidence="2" id="KW-0805">Transcription regulation</keyword>
<keyword evidence="5" id="KW-0539">Nucleus</keyword>
<dbReference type="PROSITE" id="PS50888">
    <property type="entry name" value="BHLH"/>
    <property type="match status" value="1"/>
</dbReference>
<evidence type="ECO:0000256" key="6">
    <source>
        <dbReference type="SAM" id="MobiDB-lite"/>
    </source>
</evidence>
<feature type="domain" description="BHLH" evidence="7">
    <location>
        <begin position="244"/>
        <end position="293"/>
    </location>
</feature>
<dbReference type="Gene3D" id="4.10.280.10">
    <property type="entry name" value="Helix-loop-helix DNA-binding domain"/>
    <property type="match status" value="1"/>
</dbReference>
<evidence type="ECO:0000256" key="5">
    <source>
        <dbReference type="ARBA" id="ARBA00023242"/>
    </source>
</evidence>
<dbReference type="CDD" id="cd11393">
    <property type="entry name" value="bHLH_AtbHLH_like"/>
    <property type="match status" value="1"/>
</dbReference>
<accession>A0AAN9M1L2</accession>
<keyword evidence="9" id="KW-1185">Reference proteome</keyword>
<dbReference type="EMBL" id="JAYMYQ010000003">
    <property type="protein sequence ID" value="KAK7344484.1"/>
    <property type="molecule type" value="Genomic_DNA"/>
</dbReference>
<dbReference type="GO" id="GO:0005634">
    <property type="term" value="C:nucleus"/>
    <property type="evidence" value="ECO:0007669"/>
    <property type="project" value="UniProtKB-SubCell"/>
</dbReference>
<dbReference type="GO" id="GO:0000978">
    <property type="term" value="F:RNA polymerase II cis-regulatory region sequence-specific DNA binding"/>
    <property type="evidence" value="ECO:0007669"/>
    <property type="project" value="TreeGrafter"/>
</dbReference>
<keyword evidence="3" id="KW-0238">DNA-binding</keyword>
<feature type="region of interest" description="Disordered" evidence="6">
    <location>
        <begin position="26"/>
        <end position="55"/>
    </location>
</feature>
<evidence type="ECO:0000256" key="2">
    <source>
        <dbReference type="ARBA" id="ARBA00023015"/>
    </source>
</evidence>
<dbReference type="AlphaFoldDB" id="A0AAN9M1L2"/>
<dbReference type="SUPFAM" id="SSF47459">
    <property type="entry name" value="HLH, helix-loop-helix DNA-binding domain"/>
    <property type="match status" value="1"/>
</dbReference>
<name>A0AAN9M1L2_CANGL</name>
<feature type="compositionally biased region" description="Polar residues" evidence="6">
    <location>
        <begin position="38"/>
        <end position="55"/>
    </location>
</feature>
<comment type="subcellular location">
    <subcellularLocation>
        <location evidence="1">Nucleus</location>
    </subcellularLocation>
</comment>
<dbReference type="InterPro" id="IPR045843">
    <property type="entry name" value="IND-like"/>
</dbReference>
<proteinExistence type="predicted"/>
<dbReference type="InterPro" id="IPR045239">
    <property type="entry name" value="bHLH95_bHLH"/>
</dbReference>
<comment type="caution">
    <text evidence="8">The sequence shown here is derived from an EMBL/GenBank/DDBJ whole genome shotgun (WGS) entry which is preliminary data.</text>
</comment>
<evidence type="ECO:0000259" key="7">
    <source>
        <dbReference type="PROSITE" id="PS50888"/>
    </source>
</evidence>
<dbReference type="PANTHER" id="PTHR16223:SF109">
    <property type="entry name" value="BHLH DOMAIN-CONTAINING PROTEIN"/>
    <property type="match status" value="1"/>
</dbReference>